<evidence type="ECO:0000256" key="2">
    <source>
        <dbReference type="ARBA" id="ARBA00005658"/>
    </source>
</evidence>
<accession>A0A9D2UDD7</accession>
<evidence type="ECO:0000256" key="1">
    <source>
        <dbReference type="ARBA" id="ARBA00004651"/>
    </source>
</evidence>
<dbReference type="GO" id="GO:0005886">
    <property type="term" value="C:plasma membrane"/>
    <property type="evidence" value="ECO:0007669"/>
    <property type="project" value="UniProtKB-SubCell"/>
</dbReference>
<keyword evidence="6 8" id="KW-1133">Transmembrane helix</keyword>
<reference evidence="9" key="1">
    <citation type="journal article" date="2021" name="PeerJ">
        <title>Extensive microbial diversity within the chicken gut microbiome revealed by metagenomics and culture.</title>
        <authorList>
            <person name="Gilroy R."/>
            <person name="Ravi A."/>
            <person name="Getino M."/>
            <person name="Pursley I."/>
            <person name="Horton D.L."/>
            <person name="Alikhan N.F."/>
            <person name="Baker D."/>
            <person name="Gharbi K."/>
            <person name="Hall N."/>
            <person name="Watson M."/>
            <person name="Adriaenssens E.M."/>
            <person name="Foster-Nyarko E."/>
            <person name="Jarju S."/>
            <person name="Secka A."/>
            <person name="Antonio M."/>
            <person name="Oren A."/>
            <person name="Chaudhuri R.R."/>
            <person name="La Ragione R."/>
            <person name="Hildebrand F."/>
            <person name="Pallen M.J."/>
        </authorList>
    </citation>
    <scope>NUCLEOTIDE SEQUENCE</scope>
    <source>
        <strain evidence="9">ChiHjej10B9-4811</strain>
    </source>
</reference>
<dbReference type="AlphaFoldDB" id="A0A9D2UDD7"/>
<keyword evidence="7 8" id="KW-0472">Membrane</keyword>
<dbReference type="EMBL" id="DWUS01000010">
    <property type="protein sequence ID" value="HJD50310.1"/>
    <property type="molecule type" value="Genomic_DNA"/>
</dbReference>
<organism evidence="9 10">
    <name type="scientific">Candidatus Rothia avistercoris</name>
    <dbReference type="NCBI Taxonomy" id="2840479"/>
    <lineage>
        <taxon>Bacteria</taxon>
        <taxon>Bacillati</taxon>
        <taxon>Actinomycetota</taxon>
        <taxon>Actinomycetes</taxon>
        <taxon>Micrococcales</taxon>
        <taxon>Micrococcaceae</taxon>
        <taxon>Rothia</taxon>
    </lineage>
</organism>
<dbReference type="PANTHER" id="PTHR30047:SF7">
    <property type="entry name" value="HIGH-AFFINITY CHOLINE TRANSPORT PROTEIN"/>
    <property type="match status" value="1"/>
</dbReference>
<proteinExistence type="inferred from homology"/>
<name>A0A9D2UDD7_9MICC</name>
<evidence type="ECO:0000256" key="6">
    <source>
        <dbReference type="ARBA" id="ARBA00022989"/>
    </source>
</evidence>
<evidence type="ECO:0000313" key="9">
    <source>
        <dbReference type="EMBL" id="HJD50310.1"/>
    </source>
</evidence>
<sequence>GEQFQAAWTTFYWGWWISWSPFVGMFIARVSKGRSVREFVIGVLLVPALTSFFWFSVLGGTALHQELFGTGTSLVGEDGSVSAENALFQMFHNLPGGVILTAGAVLLITVFFVTSADSGALVLGMLSTNGSPEPKTWIRVFWVLVAAATAISLVVIGGSESLSAIQTVAILTALPFSIVIVLMCISLYKALSVEHRLFVRAQRRNARHEIEASLAEQIDDRVNELVAEGVEERVTAAVGEHLDEHLDGQLEAALEEAVDKAVEAKVEEAVEKAVDEVALQVDANTAAIEQIRAVTGSIPVVKPQDVKQTPWNK</sequence>
<protein>
    <submittedName>
        <fullName evidence="9">BCCT family transporter</fullName>
    </submittedName>
</protein>
<dbReference type="GO" id="GO:0022857">
    <property type="term" value="F:transmembrane transporter activity"/>
    <property type="evidence" value="ECO:0007669"/>
    <property type="project" value="InterPro"/>
</dbReference>
<dbReference type="InterPro" id="IPR000060">
    <property type="entry name" value="BCCT_transptr"/>
</dbReference>
<reference evidence="9" key="2">
    <citation type="submission" date="2021-04" db="EMBL/GenBank/DDBJ databases">
        <authorList>
            <person name="Gilroy R."/>
        </authorList>
    </citation>
    <scope>NUCLEOTIDE SEQUENCE</scope>
    <source>
        <strain evidence="9">ChiHjej10B9-4811</strain>
    </source>
</reference>
<evidence type="ECO:0000256" key="5">
    <source>
        <dbReference type="ARBA" id="ARBA00022692"/>
    </source>
</evidence>
<evidence type="ECO:0000256" key="4">
    <source>
        <dbReference type="ARBA" id="ARBA00022475"/>
    </source>
</evidence>
<feature type="transmembrane region" description="Helical" evidence="8">
    <location>
        <begin position="138"/>
        <end position="158"/>
    </location>
</feature>
<comment type="caution">
    <text evidence="9">The sequence shown here is derived from an EMBL/GenBank/DDBJ whole genome shotgun (WGS) entry which is preliminary data.</text>
</comment>
<feature type="non-terminal residue" evidence="9">
    <location>
        <position position="1"/>
    </location>
</feature>
<comment type="similarity">
    <text evidence="2">Belongs to the BCCT transporter (TC 2.A.15) family.</text>
</comment>
<keyword evidence="4" id="KW-1003">Cell membrane</keyword>
<dbReference type="Proteomes" id="UP000823908">
    <property type="component" value="Unassembled WGS sequence"/>
</dbReference>
<comment type="subcellular location">
    <subcellularLocation>
        <location evidence="1">Cell membrane</location>
        <topology evidence="1">Multi-pass membrane protein</topology>
    </subcellularLocation>
</comment>
<evidence type="ECO:0000256" key="3">
    <source>
        <dbReference type="ARBA" id="ARBA00022448"/>
    </source>
</evidence>
<evidence type="ECO:0000313" key="10">
    <source>
        <dbReference type="Proteomes" id="UP000823908"/>
    </source>
</evidence>
<feature type="transmembrane region" description="Helical" evidence="8">
    <location>
        <begin position="164"/>
        <end position="188"/>
    </location>
</feature>
<dbReference type="PANTHER" id="PTHR30047">
    <property type="entry name" value="HIGH-AFFINITY CHOLINE TRANSPORT PROTEIN-RELATED"/>
    <property type="match status" value="1"/>
</dbReference>
<evidence type="ECO:0000256" key="7">
    <source>
        <dbReference type="ARBA" id="ARBA00023136"/>
    </source>
</evidence>
<feature type="transmembrane region" description="Helical" evidence="8">
    <location>
        <begin position="6"/>
        <end position="27"/>
    </location>
</feature>
<feature type="transmembrane region" description="Helical" evidence="8">
    <location>
        <begin position="39"/>
        <end position="57"/>
    </location>
</feature>
<dbReference type="Pfam" id="PF02028">
    <property type="entry name" value="BCCT"/>
    <property type="match status" value="1"/>
</dbReference>
<keyword evidence="5 8" id="KW-0812">Transmembrane</keyword>
<feature type="transmembrane region" description="Helical" evidence="8">
    <location>
        <begin position="98"/>
        <end position="126"/>
    </location>
</feature>
<keyword evidence="3" id="KW-0813">Transport</keyword>
<evidence type="ECO:0000256" key="8">
    <source>
        <dbReference type="SAM" id="Phobius"/>
    </source>
</evidence>
<gene>
    <name evidence="9" type="ORF">H9908_00360</name>
</gene>